<sequence>MMDIMSPDLAGQTAGLVALGLCVAAFSSKSDDKLLAILVLGNVAFAIQFALFGAWVASAISALIILRILLARRMPRHRGAMIAMLLATLLVATLAWQGPADLVPLAAGLLGTFAMFMLRGIPMRLCLAVAAFLWMVTNAVSGSWGALAAEGFVLVVNLVTILRIARDSRTKGEDARLTCRTARL</sequence>
<feature type="transmembrane region" description="Helical" evidence="1">
    <location>
        <begin position="34"/>
        <end position="66"/>
    </location>
</feature>
<keyword evidence="3" id="KW-1185">Reference proteome</keyword>
<accession>A0A1W2E3I4</accession>
<evidence type="ECO:0000313" key="2">
    <source>
        <dbReference type="EMBL" id="SMD03618.1"/>
    </source>
</evidence>
<dbReference type="AlphaFoldDB" id="A0A1W2E3I4"/>
<dbReference type="Proteomes" id="UP000192656">
    <property type="component" value="Unassembled WGS sequence"/>
</dbReference>
<gene>
    <name evidence="2" type="ORF">SAMN06297251_1204</name>
</gene>
<dbReference type="InterPro" id="IPR026267">
    <property type="entry name" value="YgjV"/>
</dbReference>
<feature type="transmembrane region" description="Helical" evidence="1">
    <location>
        <begin position="147"/>
        <end position="165"/>
    </location>
</feature>
<evidence type="ECO:0000256" key="1">
    <source>
        <dbReference type="SAM" id="Phobius"/>
    </source>
</evidence>
<name>A0A1W2E3I4_9HYPH</name>
<feature type="transmembrane region" description="Helical" evidence="1">
    <location>
        <begin position="78"/>
        <end position="96"/>
    </location>
</feature>
<keyword evidence="1" id="KW-0812">Transmembrane</keyword>
<dbReference type="InterPro" id="IPR019629">
    <property type="entry name" value="Uncharacterised_HI1736/YgjV"/>
</dbReference>
<dbReference type="PIRSF" id="PIRSF011443">
    <property type="entry name" value="YgjV"/>
    <property type="match status" value="1"/>
</dbReference>
<evidence type="ECO:0000313" key="3">
    <source>
        <dbReference type="Proteomes" id="UP000192656"/>
    </source>
</evidence>
<keyword evidence="1" id="KW-0472">Membrane</keyword>
<protein>
    <submittedName>
        <fullName evidence="2">Inner membrane protein</fullName>
    </submittedName>
</protein>
<proteinExistence type="predicted"/>
<dbReference type="EMBL" id="FWXR01000020">
    <property type="protein sequence ID" value="SMD03618.1"/>
    <property type="molecule type" value="Genomic_DNA"/>
</dbReference>
<dbReference type="Pfam" id="PF10688">
    <property type="entry name" value="Imp-YgjV"/>
    <property type="match status" value="1"/>
</dbReference>
<dbReference type="OrthoDB" id="7356190at2"/>
<organism evidence="2 3">
    <name type="scientific">Fulvimarina manganoxydans</name>
    <dbReference type="NCBI Taxonomy" id="937218"/>
    <lineage>
        <taxon>Bacteria</taxon>
        <taxon>Pseudomonadati</taxon>
        <taxon>Pseudomonadota</taxon>
        <taxon>Alphaproteobacteria</taxon>
        <taxon>Hyphomicrobiales</taxon>
        <taxon>Aurantimonadaceae</taxon>
        <taxon>Fulvimarina</taxon>
    </lineage>
</organism>
<reference evidence="2 3" key="1">
    <citation type="submission" date="2017-04" db="EMBL/GenBank/DDBJ databases">
        <authorList>
            <person name="Afonso C.L."/>
            <person name="Miller P.J."/>
            <person name="Scott M.A."/>
            <person name="Spackman E."/>
            <person name="Goraichik I."/>
            <person name="Dimitrov K.M."/>
            <person name="Suarez D.L."/>
            <person name="Swayne D.E."/>
        </authorList>
    </citation>
    <scope>NUCLEOTIDE SEQUENCE [LARGE SCALE GENOMIC DNA]</scope>
    <source>
        <strain evidence="2 3">CGMCC 1.10972</strain>
    </source>
</reference>
<keyword evidence="1" id="KW-1133">Transmembrane helix</keyword>